<dbReference type="PROSITE" id="PS51318">
    <property type="entry name" value="TAT"/>
    <property type="match status" value="1"/>
</dbReference>
<dbReference type="InterPro" id="IPR050490">
    <property type="entry name" value="Bact_solute-bd_prot1"/>
</dbReference>
<evidence type="ECO:0000313" key="8">
    <source>
        <dbReference type="Proteomes" id="UP001567537"/>
    </source>
</evidence>
<organism evidence="7 8">
    <name type="scientific">Streptomyces pimonensis</name>
    <dbReference type="NCBI Taxonomy" id="2860288"/>
    <lineage>
        <taxon>Bacteria</taxon>
        <taxon>Bacillati</taxon>
        <taxon>Actinomycetota</taxon>
        <taxon>Actinomycetes</taxon>
        <taxon>Kitasatosporales</taxon>
        <taxon>Streptomycetaceae</taxon>
        <taxon>Streptomyces</taxon>
    </lineage>
</organism>
<dbReference type="RefSeq" id="WP_371239437.1">
    <property type="nucleotide sequence ID" value="NZ_JAHWZY010000018.1"/>
</dbReference>
<evidence type="ECO:0000256" key="3">
    <source>
        <dbReference type="ARBA" id="ARBA00023136"/>
    </source>
</evidence>
<dbReference type="Proteomes" id="UP001567537">
    <property type="component" value="Unassembled WGS sequence"/>
</dbReference>
<dbReference type="EMBL" id="JAHWZY010000018">
    <property type="protein sequence ID" value="MEZ3180666.1"/>
    <property type="molecule type" value="Genomic_DNA"/>
</dbReference>
<gene>
    <name evidence="7" type="ORF">KYY02_18820</name>
</gene>
<dbReference type="PANTHER" id="PTHR43649">
    <property type="entry name" value="ARABINOSE-BINDING PROTEIN-RELATED"/>
    <property type="match status" value="1"/>
</dbReference>
<feature type="chain" id="PRO_5045965156" evidence="6">
    <location>
        <begin position="26"/>
        <end position="443"/>
    </location>
</feature>
<proteinExistence type="predicted"/>
<keyword evidence="2 6" id="KW-0732">Signal</keyword>
<evidence type="ECO:0000313" key="7">
    <source>
        <dbReference type="EMBL" id="MEZ3180666.1"/>
    </source>
</evidence>
<feature type="signal peptide" evidence="6">
    <location>
        <begin position="1"/>
        <end position="25"/>
    </location>
</feature>
<evidence type="ECO:0000256" key="6">
    <source>
        <dbReference type="SAM" id="SignalP"/>
    </source>
</evidence>
<dbReference type="CDD" id="cd13585">
    <property type="entry name" value="PBP2_TMBP_like"/>
    <property type="match status" value="1"/>
</dbReference>
<dbReference type="InterPro" id="IPR006311">
    <property type="entry name" value="TAT_signal"/>
</dbReference>
<comment type="caution">
    <text evidence="7">The sequence shown here is derived from an EMBL/GenBank/DDBJ whole genome shotgun (WGS) entry which is preliminary data.</text>
</comment>
<dbReference type="Pfam" id="PF01547">
    <property type="entry name" value="SBP_bac_1"/>
    <property type="match status" value="1"/>
</dbReference>
<evidence type="ECO:0000256" key="5">
    <source>
        <dbReference type="ARBA" id="ARBA00023288"/>
    </source>
</evidence>
<dbReference type="Gene3D" id="3.40.190.10">
    <property type="entry name" value="Periplasmic binding protein-like II"/>
    <property type="match status" value="3"/>
</dbReference>
<keyword evidence="3" id="KW-0472">Membrane</keyword>
<dbReference type="InterPro" id="IPR006059">
    <property type="entry name" value="SBP"/>
</dbReference>
<keyword evidence="8" id="KW-1185">Reference proteome</keyword>
<keyword evidence="1" id="KW-1003">Cell membrane</keyword>
<dbReference type="PROSITE" id="PS51257">
    <property type="entry name" value="PROKAR_LIPOPROTEIN"/>
    <property type="match status" value="1"/>
</dbReference>
<keyword evidence="4" id="KW-0564">Palmitate</keyword>
<dbReference type="PANTHER" id="PTHR43649:SF33">
    <property type="entry name" value="POLYGALACTURONAN_RHAMNOGALACTURONAN-BINDING PROTEIN YTCQ"/>
    <property type="match status" value="1"/>
</dbReference>
<evidence type="ECO:0000256" key="1">
    <source>
        <dbReference type="ARBA" id="ARBA00022475"/>
    </source>
</evidence>
<protein>
    <submittedName>
        <fullName evidence="7">Sugar ABC transporter substrate-binding protein</fullName>
    </submittedName>
</protein>
<dbReference type="SUPFAM" id="SSF53850">
    <property type="entry name" value="Periplasmic binding protein-like II"/>
    <property type="match status" value="1"/>
</dbReference>
<evidence type="ECO:0000256" key="2">
    <source>
        <dbReference type="ARBA" id="ARBA00022729"/>
    </source>
</evidence>
<accession>A0ABV4J155</accession>
<reference evidence="7 8" key="1">
    <citation type="journal article" date="2021" name="Res Sq">
        <title>Streptomyces Pimoensis sp. nov., Isolated From the Taklimakan Desert in Xinjiang, China.</title>
        <authorList>
            <person name="Zhang P."/>
            <person name="Luo X."/>
            <person name="Luo X."/>
            <person name="Liu Z."/>
            <person name="Xia Z."/>
            <person name="Wan C."/>
            <person name="zhang L."/>
        </authorList>
    </citation>
    <scope>NUCLEOTIDE SEQUENCE [LARGE SCALE GENOMIC DNA]</scope>
    <source>
        <strain evidence="7 8">TRM75549</strain>
    </source>
</reference>
<evidence type="ECO:0000256" key="4">
    <source>
        <dbReference type="ARBA" id="ARBA00023139"/>
    </source>
</evidence>
<keyword evidence="5" id="KW-0449">Lipoprotein</keyword>
<sequence length="443" mass="47760">MPGRPSRRSVLAATAAVPLTGAVSACSGGNGVSSARAGTPTRLTFWSALRGSQEVVDAFNRTHRTVQVEFQQIPSGGQGGYAKLSNAARAGNAPDVATIEYPQVPGYAIDGVARDITDLVAERLRRRLLPQALGLTTFEGRVFSVPLDVEPMVMHYRADLFDAYGLRAARTWDEYAEQAVTVRRKAPGRRLVLFPTDGMTQFAAYAWQAGAQWFDTSRGAWNVSLADAPSRKVAGYWQRLIDRGDVFVNAVESRQSDAQIGGGLVLTRLSGAWDAGAQMNARPGQKGQWRIAPLPQWDTAGPSVGTHGGSTFAVTKDSRHPEAAMEFIEWQVSHPDALRARLSSGTSSQYPAAPGLVAVGRDAFDRSYYGGQDIYALFEQEAEKIGGNWLWGPRMSATQKVMQDAFARVGGGRGTLVESLRTAQEGTMPDLRALGLSTSQHST</sequence>
<name>A0ABV4J155_9ACTN</name>